<name>A0A8A3PCX9_9HELO</name>
<accession>A0A8A3PCX9</accession>
<gene>
    <name evidence="1" type="ORF">DSL72_002522</name>
</gene>
<evidence type="ECO:0000313" key="1">
    <source>
        <dbReference type="EMBL" id="QSZ32939.1"/>
    </source>
</evidence>
<evidence type="ECO:0000313" key="2">
    <source>
        <dbReference type="Proteomes" id="UP000672032"/>
    </source>
</evidence>
<proteinExistence type="predicted"/>
<organism evidence="1 2">
    <name type="scientific">Monilinia vaccinii-corymbosi</name>
    <dbReference type="NCBI Taxonomy" id="61207"/>
    <lineage>
        <taxon>Eukaryota</taxon>
        <taxon>Fungi</taxon>
        <taxon>Dikarya</taxon>
        <taxon>Ascomycota</taxon>
        <taxon>Pezizomycotina</taxon>
        <taxon>Leotiomycetes</taxon>
        <taxon>Helotiales</taxon>
        <taxon>Sclerotiniaceae</taxon>
        <taxon>Monilinia</taxon>
    </lineage>
</organism>
<dbReference type="EMBL" id="CP063407">
    <property type="protein sequence ID" value="QSZ32939.1"/>
    <property type="molecule type" value="Genomic_DNA"/>
</dbReference>
<dbReference type="Proteomes" id="UP000672032">
    <property type="component" value="Chromosome 3"/>
</dbReference>
<reference evidence="1" key="1">
    <citation type="submission" date="2020-10" db="EMBL/GenBank/DDBJ databases">
        <title>Genome Sequence of Monilinia vaccinii-corymbosi Sheds Light on Mummy Berry Disease Infection of Blueberry and Mating Type.</title>
        <authorList>
            <person name="Yow A.G."/>
            <person name="Zhang Y."/>
            <person name="Bansal K."/>
            <person name="Eacker S.M."/>
            <person name="Sullivan S."/>
            <person name="Liachko I."/>
            <person name="Cubeta M.A."/>
            <person name="Rollins J.A."/>
            <person name="Ashrafi H."/>
        </authorList>
    </citation>
    <scope>NUCLEOTIDE SEQUENCE</scope>
    <source>
        <strain evidence="1">RL-1</strain>
    </source>
</reference>
<protein>
    <submittedName>
        <fullName evidence="1">Uncharacterized protein</fullName>
    </submittedName>
</protein>
<dbReference type="AlphaFoldDB" id="A0A8A3PCX9"/>
<sequence length="75" mass="7760">MGIRDVLVFDISDADADADADADLDAGAAHPIGDYENDSPIGCNRVIVAVSDAVSMQLLARMSAQGNVSVTAHPF</sequence>
<keyword evidence="2" id="KW-1185">Reference proteome</keyword>